<gene>
    <name evidence="2" type="ORF">HPB51_021895</name>
</gene>
<dbReference type="EMBL" id="JABSTU010000004">
    <property type="protein sequence ID" value="KAH8034225.1"/>
    <property type="molecule type" value="Genomic_DNA"/>
</dbReference>
<reference evidence="2" key="1">
    <citation type="journal article" date="2020" name="Cell">
        <title>Large-Scale Comparative Analyses of Tick Genomes Elucidate Their Genetic Diversity and Vector Capacities.</title>
        <authorList>
            <consortium name="Tick Genome and Microbiome Consortium (TIGMIC)"/>
            <person name="Jia N."/>
            <person name="Wang J."/>
            <person name="Shi W."/>
            <person name="Du L."/>
            <person name="Sun Y."/>
            <person name="Zhan W."/>
            <person name="Jiang J.F."/>
            <person name="Wang Q."/>
            <person name="Zhang B."/>
            <person name="Ji P."/>
            <person name="Bell-Sakyi L."/>
            <person name="Cui X.M."/>
            <person name="Yuan T.T."/>
            <person name="Jiang B.G."/>
            <person name="Yang W.F."/>
            <person name="Lam T.T."/>
            <person name="Chang Q.C."/>
            <person name="Ding S.J."/>
            <person name="Wang X.J."/>
            <person name="Zhu J.G."/>
            <person name="Ruan X.D."/>
            <person name="Zhao L."/>
            <person name="Wei J.T."/>
            <person name="Ye R.Z."/>
            <person name="Que T.C."/>
            <person name="Du C.H."/>
            <person name="Zhou Y.H."/>
            <person name="Cheng J.X."/>
            <person name="Dai P.F."/>
            <person name="Guo W.B."/>
            <person name="Han X.H."/>
            <person name="Huang E.J."/>
            <person name="Li L.F."/>
            <person name="Wei W."/>
            <person name="Gao Y.C."/>
            <person name="Liu J.Z."/>
            <person name="Shao H.Z."/>
            <person name="Wang X."/>
            <person name="Wang C.C."/>
            <person name="Yang T.C."/>
            <person name="Huo Q.B."/>
            <person name="Li W."/>
            <person name="Chen H.Y."/>
            <person name="Chen S.E."/>
            <person name="Zhou L.G."/>
            <person name="Ni X.B."/>
            <person name="Tian J.H."/>
            <person name="Sheng Y."/>
            <person name="Liu T."/>
            <person name="Pan Y.S."/>
            <person name="Xia L.Y."/>
            <person name="Li J."/>
            <person name="Zhao F."/>
            <person name="Cao W.C."/>
        </authorList>
    </citation>
    <scope>NUCLEOTIDE SEQUENCE</scope>
    <source>
        <strain evidence="2">Rmic-2018</strain>
    </source>
</reference>
<proteinExistence type="predicted"/>
<organism evidence="2 3">
    <name type="scientific">Rhipicephalus microplus</name>
    <name type="common">Cattle tick</name>
    <name type="synonym">Boophilus microplus</name>
    <dbReference type="NCBI Taxonomy" id="6941"/>
    <lineage>
        <taxon>Eukaryota</taxon>
        <taxon>Metazoa</taxon>
        <taxon>Ecdysozoa</taxon>
        <taxon>Arthropoda</taxon>
        <taxon>Chelicerata</taxon>
        <taxon>Arachnida</taxon>
        <taxon>Acari</taxon>
        <taxon>Parasitiformes</taxon>
        <taxon>Ixodida</taxon>
        <taxon>Ixodoidea</taxon>
        <taxon>Ixodidae</taxon>
        <taxon>Rhipicephalinae</taxon>
        <taxon>Rhipicephalus</taxon>
        <taxon>Boophilus</taxon>
    </lineage>
</organism>
<reference evidence="2" key="2">
    <citation type="submission" date="2021-09" db="EMBL/GenBank/DDBJ databases">
        <authorList>
            <person name="Jia N."/>
            <person name="Wang J."/>
            <person name="Shi W."/>
            <person name="Du L."/>
            <person name="Sun Y."/>
            <person name="Zhan W."/>
            <person name="Jiang J."/>
            <person name="Wang Q."/>
            <person name="Zhang B."/>
            <person name="Ji P."/>
            <person name="Sakyi L.B."/>
            <person name="Cui X."/>
            <person name="Yuan T."/>
            <person name="Jiang B."/>
            <person name="Yang W."/>
            <person name="Lam T.T.-Y."/>
            <person name="Chang Q."/>
            <person name="Ding S."/>
            <person name="Wang X."/>
            <person name="Zhu J."/>
            <person name="Ruan X."/>
            <person name="Zhao L."/>
            <person name="Wei J."/>
            <person name="Que T."/>
            <person name="Du C."/>
            <person name="Cheng J."/>
            <person name="Dai P."/>
            <person name="Han X."/>
            <person name="Huang E."/>
            <person name="Gao Y."/>
            <person name="Liu J."/>
            <person name="Shao H."/>
            <person name="Ye R."/>
            <person name="Li L."/>
            <person name="Wei W."/>
            <person name="Wang X."/>
            <person name="Wang C."/>
            <person name="Huo Q."/>
            <person name="Li W."/>
            <person name="Guo W."/>
            <person name="Chen H."/>
            <person name="Chen S."/>
            <person name="Zhou L."/>
            <person name="Zhou L."/>
            <person name="Ni X."/>
            <person name="Tian J."/>
            <person name="Zhou Y."/>
            <person name="Sheng Y."/>
            <person name="Liu T."/>
            <person name="Pan Y."/>
            <person name="Xia L."/>
            <person name="Li J."/>
            <person name="Zhao F."/>
            <person name="Cao W."/>
        </authorList>
    </citation>
    <scope>NUCLEOTIDE SEQUENCE</scope>
    <source>
        <strain evidence="2">Rmic-2018</strain>
        <tissue evidence="2">Larvae</tissue>
    </source>
</reference>
<feature type="compositionally biased region" description="Low complexity" evidence="1">
    <location>
        <begin position="20"/>
        <end position="31"/>
    </location>
</feature>
<dbReference type="Proteomes" id="UP000821866">
    <property type="component" value="Chromosome 2"/>
</dbReference>
<dbReference type="AlphaFoldDB" id="A0A9J6EID3"/>
<comment type="caution">
    <text evidence="2">The sequence shown here is derived from an EMBL/GenBank/DDBJ whole genome shotgun (WGS) entry which is preliminary data.</text>
</comment>
<feature type="compositionally biased region" description="Low complexity" evidence="1">
    <location>
        <begin position="1"/>
        <end position="13"/>
    </location>
</feature>
<sequence>MVVGTPAPATTTKAPPPPASSSAPMAASRTSCPPPEIVFNGSLLQTDSTTAQQFGNVYEVRFMGIFGGVTKKRACKIKCVNGVWLGPLCAVESEAGDDAKLPRRGGLVTKVLGC</sequence>
<feature type="region of interest" description="Disordered" evidence="1">
    <location>
        <begin position="1"/>
        <end position="33"/>
    </location>
</feature>
<dbReference type="VEuPathDB" id="VectorBase:LOC119162181"/>
<evidence type="ECO:0000256" key="1">
    <source>
        <dbReference type="SAM" id="MobiDB-lite"/>
    </source>
</evidence>
<accession>A0A9J6EID3</accession>
<keyword evidence="3" id="KW-1185">Reference proteome</keyword>
<evidence type="ECO:0000313" key="3">
    <source>
        <dbReference type="Proteomes" id="UP000821866"/>
    </source>
</evidence>
<protein>
    <submittedName>
        <fullName evidence="2">Uncharacterized protein</fullName>
    </submittedName>
</protein>
<name>A0A9J6EID3_RHIMP</name>
<evidence type="ECO:0000313" key="2">
    <source>
        <dbReference type="EMBL" id="KAH8034225.1"/>
    </source>
</evidence>